<dbReference type="AlphaFoldDB" id="A0AAG5DPE1"/>
<dbReference type="SUPFAM" id="SSF57716">
    <property type="entry name" value="Glucocorticoid receptor-like (DNA-binding domain)"/>
    <property type="match status" value="1"/>
</dbReference>
<evidence type="ECO:0000256" key="2">
    <source>
        <dbReference type="ARBA" id="ARBA00006991"/>
    </source>
</evidence>
<keyword evidence="9" id="KW-0804">Transcription</keyword>
<dbReference type="GO" id="GO:0008270">
    <property type="term" value="F:zinc ion binding"/>
    <property type="evidence" value="ECO:0007669"/>
    <property type="project" value="UniProtKB-UniRule"/>
</dbReference>
<evidence type="ECO:0000256" key="12">
    <source>
        <dbReference type="PROSITE-ProRule" id="PRU01263"/>
    </source>
</evidence>
<sequence length="543" mass="61553">MSPSSLDIDLHSVCRICLSQTDMSEHLFNIFSDAIVDGMLVSLPDVIEYCVDIQATNVDGVPHQICQSCKGKMFEFYLFKLKCHRTDDILRVMLEKNTYSKTDELVNGEEMLDTSLCHEAQLTDPSEATLTLLCSSESMLSVNSVDESLQDEIHSDARTERSLGLGSPLAVNMSSTGRDSVSSVAASLKEEYIEEIYEELPSSSPTSNAPIDDHRSSAEIHMTVTPICRNVGDYLVCEICRLAFPSKKRLKRHWKLHDDSKAFLSQISFFSCTACKIMYLSEDNLNEHSKICPRQVGAPNDDDHQPEAFPCGICDASFTNLVHLKQHIITHMEKFPCPYEGCGCEYASLVRLNMHVNIKHVDYFSSTCPHCKTDIDLADLTHHLRTACKAKHFNCSHCDKKFLSSRALAMHLKKQEQTFQCSECDKSFSSRANYKLHLRTHTGERPYVCRVCNKSYKTSSLRTAHMDSHIEGKTFECGICGKCLQTRTTYRNHIKRHLEERNYGCDICGKKFYTKYILRTHQEMVHKIKRAAGSDQLMIDLSG</sequence>
<keyword evidence="7" id="KW-0805">Transcription regulation</keyword>
<feature type="binding site" evidence="12">
    <location>
        <position position="14"/>
    </location>
    <ligand>
        <name>Zn(2+)</name>
        <dbReference type="ChEBI" id="CHEBI:29105"/>
    </ligand>
</feature>
<dbReference type="FunFam" id="3.30.160.60:FF:001818">
    <property type="entry name" value="GDNF-inducible zinc finger protein 1 isoform X1"/>
    <property type="match status" value="1"/>
</dbReference>
<dbReference type="Proteomes" id="UP000075880">
    <property type="component" value="Unassembled WGS sequence"/>
</dbReference>
<dbReference type="FunFam" id="3.30.160.60:FF:000870">
    <property type="entry name" value="zinc finger protein 197 isoform X1"/>
    <property type="match status" value="1"/>
</dbReference>
<proteinExistence type="inferred from homology"/>
<dbReference type="PANTHER" id="PTHR24393">
    <property type="entry name" value="ZINC FINGER PROTEIN"/>
    <property type="match status" value="1"/>
</dbReference>
<dbReference type="SUPFAM" id="SSF57667">
    <property type="entry name" value="beta-beta-alpha zinc fingers"/>
    <property type="match status" value="5"/>
</dbReference>
<dbReference type="PROSITE" id="PS00028">
    <property type="entry name" value="ZINC_FINGER_C2H2_1"/>
    <property type="match status" value="7"/>
</dbReference>
<feature type="binding site" evidence="12">
    <location>
        <position position="69"/>
    </location>
    <ligand>
        <name>Zn(2+)</name>
        <dbReference type="ChEBI" id="CHEBI:29105"/>
    </ligand>
</feature>
<evidence type="ECO:0000256" key="7">
    <source>
        <dbReference type="ARBA" id="ARBA00023015"/>
    </source>
</evidence>
<feature type="domain" description="C2H2-type" evidence="13">
    <location>
        <begin position="503"/>
        <end position="531"/>
    </location>
</feature>
<feature type="domain" description="C2H2-type" evidence="13">
    <location>
        <begin position="309"/>
        <end position="336"/>
    </location>
</feature>
<evidence type="ECO:0000256" key="3">
    <source>
        <dbReference type="ARBA" id="ARBA00022723"/>
    </source>
</evidence>
<dbReference type="InterPro" id="IPR013087">
    <property type="entry name" value="Znf_C2H2_type"/>
</dbReference>
<dbReference type="GO" id="GO:0001228">
    <property type="term" value="F:DNA-binding transcription activator activity, RNA polymerase II-specific"/>
    <property type="evidence" value="ECO:0007669"/>
    <property type="project" value="TreeGrafter"/>
</dbReference>
<dbReference type="GO" id="GO:0005634">
    <property type="term" value="C:nucleus"/>
    <property type="evidence" value="ECO:0007669"/>
    <property type="project" value="UniProtKB-SubCell"/>
</dbReference>
<dbReference type="PROSITE" id="PS51915">
    <property type="entry name" value="ZAD"/>
    <property type="match status" value="1"/>
</dbReference>
<evidence type="ECO:0000313" key="15">
    <source>
        <dbReference type="EnsemblMetazoa" id="ENSAATROPP013006"/>
    </source>
</evidence>
<evidence type="ECO:0000256" key="6">
    <source>
        <dbReference type="ARBA" id="ARBA00022833"/>
    </source>
</evidence>
<protein>
    <submittedName>
        <fullName evidence="15">Uncharacterized protein</fullName>
    </submittedName>
</protein>
<dbReference type="SMART" id="SM00355">
    <property type="entry name" value="ZnF_C2H2"/>
    <property type="match status" value="9"/>
</dbReference>
<dbReference type="SMART" id="SM00868">
    <property type="entry name" value="zf-AD"/>
    <property type="match status" value="2"/>
</dbReference>
<dbReference type="EnsemblMetazoa" id="ENSAATROPT014267">
    <property type="protein sequence ID" value="ENSAATROPP013006"/>
    <property type="gene ID" value="ENSAATROPG011576"/>
</dbReference>
<feature type="binding site" evidence="12">
    <location>
        <position position="17"/>
    </location>
    <ligand>
        <name>Zn(2+)</name>
        <dbReference type="ChEBI" id="CHEBI:29105"/>
    </ligand>
</feature>
<dbReference type="InterPro" id="IPR012934">
    <property type="entry name" value="Znf_AD"/>
</dbReference>
<evidence type="ECO:0000256" key="1">
    <source>
        <dbReference type="ARBA" id="ARBA00004123"/>
    </source>
</evidence>
<evidence type="ECO:0000256" key="10">
    <source>
        <dbReference type="ARBA" id="ARBA00023242"/>
    </source>
</evidence>
<dbReference type="PANTHER" id="PTHR24393:SF15">
    <property type="entry name" value="IP01243P-RELATED"/>
    <property type="match status" value="1"/>
</dbReference>
<dbReference type="GO" id="GO:0000978">
    <property type="term" value="F:RNA polymerase II cis-regulatory region sequence-specific DNA binding"/>
    <property type="evidence" value="ECO:0007669"/>
    <property type="project" value="TreeGrafter"/>
</dbReference>
<feature type="domain" description="C2H2-type" evidence="13">
    <location>
        <begin position="393"/>
        <end position="413"/>
    </location>
</feature>
<comment type="subcellular location">
    <subcellularLocation>
        <location evidence="1">Nucleus</location>
    </subcellularLocation>
</comment>
<feature type="domain" description="ZAD" evidence="14">
    <location>
        <begin position="12"/>
        <end position="93"/>
    </location>
</feature>
<evidence type="ECO:0000313" key="16">
    <source>
        <dbReference type="Proteomes" id="UP000075880"/>
    </source>
</evidence>
<dbReference type="Gene3D" id="3.40.1800.20">
    <property type="match status" value="1"/>
</dbReference>
<keyword evidence="8" id="KW-0238">DNA-binding</keyword>
<feature type="domain" description="C2H2-type" evidence="13">
    <location>
        <begin position="447"/>
        <end position="474"/>
    </location>
</feature>
<comment type="similarity">
    <text evidence="2">Belongs to the krueppel C2H2-type zinc-finger protein family.</text>
</comment>
<evidence type="ECO:0000256" key="8">
    <source>
        <dbReference type="ARBA" id="ARBA00023125"/>
    </source>
</evidence>
<dbReference type="Pfam" id="PF13894">
    <property type="entry name" value="zf-C2H2_4"/>
    <property type="match status" value="1"/>
</dbReference>
<dbReference type="PROSITE" id="PS50157">
    <property type="entry name" value="ZINC_FINGER_C2H2_2"/>
    <property type="match status" value="7"/>
</dbReference>
<accession>A0AAG5DPE1</accession>
<keyword evidence="4" id="KW-0677">Repeat</keyword>
<feature type="domain" description="C2H2-type" evidence="13">
    <location>
        <begin position="235"/>
        <end position="262"/>
    </location>
</feature>
<dbReference type="InterPro" id="IPR036236">
    <property type="entry name" value="Znf_C2H2_sf"/>
</dbReference>
<organism evidence="15 16">
    <name type="scientific">Anopheles atroparvus</name>
    <name type="common">European mosquito</name>
    <dbReference type="NCBI Taxonomy" id="41427"/>
    <lineage>
        <taxon>Eukaryota</taxon>
        <taxon>Metazoa</taxon>
        <taxon>Ecdysozoa</taxon>
        <taxon>Arthropoda</taxon>
        <taxon>Hexapoda</taxon>
        <taxon>Insecta</taxon>
        <taxon>Pterygota</taxon>
        <taxon>Neoptera</taxon>
        <taxon>Endopterygota</taxon>
        <taxon>Diptera</taxon>
        <taxon>Nematocera</taxon>
        <taxon>Culicoidea</taxon>
        <taxon>Culicidae</taxon>
        <taxon>Anophelinae</taxon>
        <taxon>Anopheles</taxon>
    </lineage>
</organism>
<keyword evidence="5 11" id="KW-0863">Zinc-finger</keyword>
<keyword evidence="10" id="KW-0539">Nucleus</keyword>
<dbReference type="Pfam" id="PF00096">
    <property type="entry name" value="zf-C2H2"/>
    <property type="match status" value="5"/>
</dbReference>
<feature type="domain" description="C2H2-type" evidence="13">
    <location>
        <begin position="419"/>
        <end position="446"/>
    </location>
</feature>
<reference evidence="15" key="1">
    <citation type="submission" date="2024-04" db="UniProtKB">
        <authorList>
            <consortium name="EnsemblMetazoa"/>
        </authorList>
    </citation>
    <scope>IDENTIFICATION</scope>
    <source>
        <strain evidence="15">EBRO</strain>
    </source>
</reference>
<evidence type="ECO:0000256" key="9">
    <source>
        <dbReference type="ARBA" id="ARBA00023163"/>
    </source>
</evidence>
<feature type="domain" description="C2H2-type" evidence="13">
    <location>
        <begin position="475"/>
        <end position="502"/>
    </location>
</feature>
<name>A0AAG5DPE1_ANOAO</name>
<dbReference type="Gene3D" id="3.30.160.60">
    <property type="entry name" value="Classic Zinc Finger"/>
    <property type="match status" value="6"/>
</dbReference>
<evidence type="ECO:0000259" key="13">
    <source>
        <dbReference type="PROSITE" id="PS50157"/>
    </source>
</evidence>
<evidence type="ECO:0000256" key="11">
    <source>
        <dbReference type="PROSITE-ProRule" id="PRU00042"/>
    </source>
</evidence>
<evidence type="ECO:0000256" key="4">
    <source>
        <dbReference type="ARBA" id="ARBA00022737"/>
    </source>
</evidence>
<feature type="binding site" evidence="12">
    <location>
        <position position="66"/>
    </location>
    <ligand>
        <name>Zn(2+)</name>
        <dbReference type="ChEBI" id="CHEBI:29105"/>
    </ligand>
</feature>
<dbReference type="Pfam" id="PF07776">
    <property type="entry name" value="zf-AD"/>
    <property type="match status" value="1"/>
</dbReference>
<keyword evidence="6 12" id="KW-0862">Zinc</keyword>
<evidence type="ECO:0000259" key="14">
    <source>
        <dbReference type="PROSITE" id="PS51915"/>
    </source>
</evidence>
<keyword evidence="16" id="KW-1185">Reference proteome</keyword>
<evidence type="ECO:0000256" key="5">
    <source>
        <dbReference type="ARBA" id="ARBA00022771"/>
    </source>
</evidence>
<keyword evidence="3 12" id="KW-0479">Metal-binding</keyword>